<evidence type="ECO:0000256" key="1">
    <source>
        <dbReference type="SAM" id="Phobius"/>
    </source>
</evidence>
<sequence>MMEKLGQHQSRLTVNSVLLAGTVLMLNSLLVGASDLSVQRPMPRASAVRGSSVTLECGFQPTPEYIIWSFAAAASADWKTIVRCQNSPVQNCGSTSGSQFSDSRVTANGTMELPEVDQRHNGSYKCEAYRALDTTSTQGSLTV</sequence>
<name>A0A1I8IK65_9PLAT</name>
<reference evidence="4" key="1">
    <citation type="submission" date="2016-11" db="UniProtKB">
        <authorList>
            <consortium name="WormBaseParasite"/>
        </authorList>
    </citation>
    <scope>IDENTIFICATION</scope>
</reference>
<dbReference type="Proteomes" id="UP000095280">
    <property type="component" value="Unplaced"/>
</dbReference>
<keyword evidence="1" id="KW-1133">Transmembrane helix</keyword>
<keyword evidence="3" id="KW-1185">Reference proteome</keyword>
<dbReference type="InterPro" id="IPR013106">
    <property type="entry name" value="Ig_V-set"/>
</dbReference>
<protein>
    <submittedName>
        <fullName evidence="4">Ig-like domain-containing protein</fullName>
    </submittedName>
</protein>
<organism evidence="3 4">
    <name type="scientific">Macrostomum lignano</name>
    <dbReference type="NCBI Taxonomy" id="282301"/>
    <lineage>
        <taxon>Eukaryota</taxon>
        <taxon>Metazoa</taxon>
        <taxon>Spiralia</taxon>
        <taxon>Lophotrochozoa</taxon>
        <taxon>Platyhelminthes</taxon>
        <taxon>Rhabditophora</taxon>
        <taxon>Macrostomorpha</taxon>
        <taxon>Macrostomida</taxon>
        <taxon>Macrostomidae</taxon>
        <taxon>Macrostomum</taxon>
    </lineage>
</organism>
<dbReference type="WBParaSite" id="maker-uti_cns_0013716-snap-gene-0.2-mRNA-1">
    <property type="protein sequence ID" value="maker-uti_cns_0013716-snap-gene-0.2-mRNA-1"/>
    <property type="gene ID" value="maker-uti_cns_0013716-snap-gene-0.2"/>
</dbReference>
<dbReference type="InterPro" id="IPR036179">
    <property type="entry name" value="Ig-like_dom_sf"/>
</dbReference>
<feature type="transmembrane region" description="Helical" evidence="1">
    <location>
        <begin position="12"/>
        <end position="33"/>
    </location>
</feature>
<dbReference type="AlphaFoldDB" id="A0A1I8IK65"/>
<keyword evidence="1" id="KW-0472">Membrane</keyword>
<dbReference type="Pfam" id="PF07686">
    <property type="entry name" value="V-set"/>
    <property type="match status" value="1"/>
</dbReference>
<proteinExistence type="predicted"/>
<feature type="domain" description="Ig-like" evidence="2">
    <location>
        <begin position="34"/>
        <end position="142"/>
    </location>
</feature>
<evidence type="ECO:0000259" key="2">
    <source>
        <dbReference type="PROSITE" id="PS50835"/>
    </source>
</evidence>
<dbReference type="InterPro" id="IPR013783">
    <property type="entry name" value="Ig-like_fold"/>
</dbReference>
<evidence type="ECO:0000313" key="3">
    <source>
        <dbReference type="Proteomes" id="UP000095280"/>
    </source>
</evidence>
<dbReference type="InterPro" id="IPR007110">
    <property type="entry name" value="Ig-like_dom"/>
</dbReference>
<dbReference type="SUPFAM" id="SSF48726">
    <property type="entry name" value="Immunoglobulin"/>
    <property type="match status" value="1"/>
</dbReference>
<dbReference type="Gene3D" id="2.60.40.10">
    <property type="entry name" value="Immunoglobulins"/>
    <property type="match status" value="1"/>
</dbReference>
<evidence type="ECO:0000313" key="4">
    <source>
        <dbReference type="WBParaSite" id="maker-uti_cns_0013716-snap-gene-0.2-mRNA-1"/>
    </source>
</evidence>
<keyword evidence="1" id="KW-0812">Transmembrane</keyword>
<dbReference type="PROSITE" id="PS50835">
    <property type="entry name" value="IG_LIKE"/>
    <property type="match status" value="1"/>
</dbReference>
<accession>A0A1I8IK65</accession>